<proteinExistence type="predicted"/>
<name>A0A4R6DWI9_9RHOO</name>
<comment type="caution">
    <text evidence="2">The sequence shown here is derived from an EMBL/GenBank/DDBJ whole genome shotgun (WGS) entry which is preliminary data.</text>
</comment>
<protein>
    <submittedName>
        <fullName evidence="2">Phage antirepressor YoqD-like protein</fullName>
    </submittedName>
</protein>
<evidence type="ECO:0000259" key="1">
    <source>
        <dbReference type="PROSITE" id="PS51301"/>
    </source>
</evidence>
<dbReference type="OrthoDB" id="79831at2"/>
<gene>
    <name evidence="2" type="ORF">C7389_1125</name>
</gene>
<dbReference type="EMBL" id="SNVV01000012">
    <property type="protein sequence ID" value="TDN49154.1"/>
    <property type="molecule type" value="Genomic_DNA"/>
</dbReference>
<dbReference type="Pfam" id="PF03374">
    <property type="entry name" value="ANT"/>
    <property type="match status" value="1"/>
</dbReference>
<dbReference type="InterPro" id="IPR005039">
    <property type="entry name" value="Ant_C"/>
</dbReference>
<dbReference type="InterPro" id="IPR018004">
    <property type="entry name" value="KilA/APSES_HTH"/>
</dbReference>
<evidence type="ECO:0000313" key="2">
    <source>
        <dbReference type="EMBL" id="TDN49154.1"/>
    </source>
</evidence>
<evidence type="ECO:0000313" key="3">
    <source>
        <dbReference type="Proteomes" id="UP000295129"/>
    </source>
</evidence>
<reference evidence="2 3" key="1">
    <citation type="submission" date="2019-03" db="EMBL/GenBank/DDBJ databases">
        <title>Genomic Encyclopedia of Type Strains, Phase IV (KMG-IV): sequencing the most valuable type-strain genomes for metagenomic binning, comparative biology and taxonomic classification.</title>
        <authorList>
            <person name="Goeker M."/>
        </authorList>
    </citation>
    <scope>NUCLEOTIDE SEQUENCE [LARGE SCALE GENOMIC DNA]</scope>
    <source>
        <strain evidence="2 3">DSM 12121</strain>
    </source>
</reference>
<dbReference type="Proteomes" id="UP000295129">
    <property type="component" value="Unassembled WGS sequence"/>
</dbReference>
<sequence length="255" mass="27971">MNLVIAGVPIRADAEGRYCLNDLHRAAGGEKRHQPSDWLRIQQTQDLIAELAIAGIPGIPGIESKQGLGTYVAKELVYAYAMWISAAFHLKVIRAYDAMVTQPTADPMTILSDPAAMRGLLLTYTEKVIALKETLAEQAPKVEALDRIATYSDGSFCIRDAAKNLQIQEKVLRQWLSEHDWIYRRPMGSGWLAYSEKLKAGLLEHKITTGTKADGSAWTDTQVRVTAKGMAKLALLVPPTGFVPPARDAGPRPHA</sequence>
<dbReference type="GO" id="GO:0003677">
    <property type="term" value="F:DNA binding"/>
    <property type="evidence" value="ECO:0007669"/>
    <property type="project" value="InterPro"/>
</dbReference>
<keyword evidence="3" id="KW-1185">Reference proteome</keyword>
<feature type="domain" description="KilA-N" evidence="1">
    <location>
        <begin position="1"/>
        <end position="99"/>
    </location>
</feature>
<dbReference type="Pfam" id="PF04383">
    <property type="entry name" value="KilA-N"/>
    <property type="match status" value="1"/>
</dbReference>
<dbReference type="RefSeq" id="WP_133592569.1">
    <property type="nucleotide sequence ID" value="NZ_SNVV01000012.1"/>
</dbReference>
<organism evidence="2 3">
    <name type="scientific">Azoarcus indigens</name>
    <dbReference type="NCBI Taxonomy" id="29545"/>
    <lineage>
        <taxon>Bacteria</taxon>
        <taxon>Pseudomonadati</taxon>
        <taxon>Pseudomonadota</taxon>
        <taxon>Betaproteobacteria</taxon>
        <taxon>Rhodocyclales</taxon>
        <taxon>Zoogloeaceae</taxon>
        <taxon>Azoarcus</taxon>
    </lineage>
</organism>
<dbReference type="AlphaFoldDB" id="A0A4R6DWI9"/>
<accession>A0A4R6DWI9</accession>
<dbReference type="PROSITE" id="PS51301">
    <property type="entry name" value="KILA_N"/>
    <property type="match status" value="1"/>
</dbReference>
<dbReference type="SMART" id="SM01252">
    <property type="entry name" value="KilA-N"/>
    <property type="match status" value="1"/>
</dbReference>
<dbReference type="InterPro" id="IPR017880">
    <property type="entry name" value="KilA_N"/>
</dbReference>